<organism evidence="4 5">
    <name type="scientific">Methanoculleus chikugoensis</name>
    <dbReference type="NCBI Taxonomy" id="118126"/>
    <lineage>
        <taxon>Archaea</taxon>
        <taxon>Methanobacteriati</taxon>
        <taxon>Methanobacteriota</taxon>
        <taxon>Stenosarchaea group</taxon>
        <taxon>Methanomicrobia</taxon>
        <taxon>Methanomicrobiales</taxon>
        <taxon>Methanomicrobiaceae</taxon>
        <taxon>Methanoculleus</taxon>
    </lineage>
</organism>
<sequence>MKVVLVHLTGLGGTQLYNAQLANALAKEGNEVTVLLGDYLYTESHFPDAAVKVVRLPMAPSYPRMLFNMVNPLMYRRILEIILKEEPDAIHATFEDSIVGALFYLCKWSGSCPLFVTEHDPAFHAGERLLKRLNFRICRLMTRRTADAIFVHGNQQKETLKSQGYPDHKIRVIKHGDYSYYAQWGEDYVTVEKSILFFGSIQYYKGLSYLIEAVPRIVSVIPDVKVVIAGSGDLSEYSSLLADQDHYEIHNRFIPDEEVAGFFQRAAFVVLPYVDASQSGIIPIAYAFKKPVVVTDVGSIPEVVDNGKTGIIVPPKDSGLLAEAIISLLQNPQLLDRMGQNAYDKMRGELSWDAIARETTRVYRGG</sequence>
<dbReference type="PANTHER" id="PTHR12526">
    <property type="entry name" value="GLYCOSYLTRANSFERASE"/>
    <property type="match status" value="1"/>
</dbReference>
<dbReference type="InterPro" id="IPR028098">
    <property type="entry name" value="Glyco_trans_4-like_N"/>
</dbReference>
<protein>
    <submittedName>
        <fullName evidence="4">GDP-mannose-dependent alpha-(1-2)-phosphatidylinositol mannosyltransferase</fullName>
        <ecNumber evidence="4">2.4.1.57</ecNumber>
    </submittedName>
</protein>
<dbReference type="AlphaFoldDB" id="A0A1M4MMZ8"/>
<reference evidence="4 5" key="1">
    <citation type="submission" date="2016-08" db="EMBL/GenBank/DDBJ databases">
        <authorList>
            <person name="Seilhamer J.J."/>
        </authorList>
    </citation>
    <scope>NUCLEOTIDE SEQUENCE [LARGE SCALE GENOMIC DNA]</scope>
    <source>
        <strain evidence="4">L21-II-0</strain>
    </source>
</reference>
<keyword evidence="1 4" id="KW-0328">Glycosyltransferase</keyword>
<feature type="domain" description="Glycosyltransferase subfamily 4-like N-terminal" evidence="3">
    <location>
        <begin position="12"/>
        <end position="176"/>
    </location>
</feature>
<dbReference type="CDD" id="cd03801">
    <property type="entry name" value="GT4_PimA-like"/>
    <property type="match status" value="1"/>
</dbReference>
<proteinExistence type="predicted"/>
<gene>
    <name evidence="4" type="primary">pimA_2</name>
    <name evidence="4" type="ORF">L21_2229</name>
</gene>
<dbReference type="STRING" id="118126.L21_2229"/>
<dbReference type="Pfam" id="PF13439">
    <property type="entry name" value="Glyco_transf_4"/>
    <property type="match status" value="1"/>
</dbReference>
<dbReference type="Pfam" id="PF13692">
    <property type="entry name" value="Glyco_trans_1_4"/>
    <property type="match status" value="1"/>
</dbReference>
<accession>A0A1M4MMZ8</accession>
<evidence type="ECO:0000313" key="5">
    <source>
        <dbReference type="Proteomes" id="UP000184671"/>
    </source>
</evidence>
<dbReference type="EC" id="2.4.1.57" evidence="4"/>
<evidence type="ECO:0000256" key="2">
    <source>
        <dbReference type="ARBA" id="ARBA00022679"/>
    </source>
</evidence>
<evidence type="ECO:0000313" key="4">
    <source>
        <dbReference type="EMBL" id="SCL76304.1"/>
    </source>
</evidence>
<dbReference type="GO" id="GO:0016757">
    <property type="term" value="F:glycosyltransferase activity"/>
    <property type="evidence" value="ECO:0007669"/>
    <property type="project" value="UniProtKB-KW"/>
</dbReference>
<dbReference type="SUPFAM" id="SSF53756">
    <property type="entry name" value="UDP-Glycosyltransferase/glycogen phosphorylase"/>
    <property type="match status" value="1"/>
</dbReference>
<dbReference type="PANTHER" id="PTHR12526:SF510">
    <property type="entry name" value="D-INOSITOL 3-PHOSPHATE GLYCOSYLTRANSFERASE"/>
    <property type="match status" value="1"/>
</dbReference>
<dbReference type="OrthoDB" id="132546at2157"/>
<name>A0A1M4MMZ8_9EURY</name>
<dbReference type="Proteomes" id="UP000184671">
    <property type="component" value="Unassembled WGS sequence"/>
</dbReference>
<dbReference type="EMBL" id="FMID01000052">
    <property type="protein sequence ID" value="SCL76304.1"/>
    <property type="molecule type" value="Genomic_DNA"/>
</dbReference>
<dbReference type="Gene3D" id="3.40.50.2000">
    <property type="entry name" value="Glycogen Phosphorylase B"/>
    <property type="match status" value="2"/>
</dbReference>
<evidence type="ECO:0000259" key="3">
    <source>
        <dbReference type="Pfam" id="PF13439"/>
    </source>
</evidence>
<keyword evidence="2 4" id="KW-0808">Transferase</keyword>
<dbReference type="RefSeq" id="WP_074370523.1">
    <property type="nucleotide sequence ID" value="NZ_FMID01000052.1"/>
</dbReference>
<evidence type="ECO:0000256" key="1">
    <source>
        <dbReference type="ARBA" id="ARBA00022676"/>
    </source>
</evidence>